<evidence type="ECO:0000313" key="3">
    <source>
        <dbReference type="Proteomes" id="UP000186601"/>
    </source>
</evidence>
<dbReference type="STRING" id="98765.A0A2R6NY44"/>
<dbReference type="OrthoDB" id="206452at2759"/>
<dbReference type="Proteomes" id="UP000186601">
    <property type="component" value="Unassembled WGS sequence"/>
</dbReference>
<organism evidence="2 3">
    <name type="scientific">Hermanssonia centrifuga</name>
    <dbReference type="NCBI Taxonomy" id="98765"/>
    <lineage>
        <taxon>Eukaryota</taxon>
        <taxon>Fungi</taxon>
        <taxon>Dikarya</taxon>
        <taxon>Basidiomycota</taxon>
        <taxon>Agaricomycotina</taxon>
        <taxon>Agaricomycetes</taxon>
        <taxon>Polyporales</taxon>
        <taxon>Meruliaceae</taxon>
        <taxon>Hermanssonia</taxon>
    </lineage>
</organism>
<sequence length="113" mass="13084">MEQFIQQPNTVSSISRIIVCPTNTRLGAVFQAHKFLTDRPDLAERIRNLSSARAVLQEATRLQRLRRHDWFEVNIDIMDSVLEAKFAQHEDLRRTLLETGSRELIEDSPVRGI</sequence>
<evidence type="ECO:0000259" key="1">
    <source>
        <dbReference type="Pfam" id="PF08719"/>
    </source>
</evidence>
<comment type="caution">
    <text evidence="2">The sequence shown here is derived from an EMBL/GenBank/DDBJ whole genome shotgun (WGS) entry which is preliminary data.</text>
</comment>
<keyword evidence="3" id="KW-1185">Reference proteome</keyword>
<dbReference type="InterPro" id="IPR012816">
    <property type="entry name" value="NADAR"/>
</dbReference>
<gene>
    <name evidence="2" type="ORF">PHLCEN_2v6875</name>
</gene>
<accession>A0A2R6NY44</accession>
<name>A0A2R6NY44_9APHY</name>
<evidence type="ECO:0000313" key="2">
    <source>
        <dbReference type="EMBL" id="PSR79829.1"/>
    </source>
</evidence>
<dbReference type="EMBL" id="MLYV02000681">
    <property type="protein sequence ID" value="PSR79829.1"/>
    <property type="molecule type" value="Genomic_DNA"/>
</dbReference>
<dbReference type="Gene3D" id="1.10.357.40">
    <property type="entry name" value="YbiA-like"/>
    <property type="match status" value="1"/>
</dbReference>
<dbReference type="CDD" id="cd15457">
    <property type="entry name" value="NADAR"/>
    <property type="match status" value="1"/>
</dbReference>
<dbReference type="SUPFAM" id="SSF143990">
    <property type="entry name" value="YbiA-like"/>
    <property type="match status" value="1"/>
</dbReference>
<protein>
    <recommendedName>
        <fullName evidence="1">NADAR domain-containing protein</fullName>
    </recommendedName>
</protein>
<dbReference type="AlphaFoldDB" id="A0A2R6NY44"/>
<dbReference type="Pfam" id="PF08719">
    <property type="entry name" value="NADAR"/>
    <property type="match status" value="1"/>
</dbReference>
<dbReference type="InterPro" id="IPR037238">
    <property type="entry name" value="YbiA-like_sf"/>
</dbReference>
<reference evidence="2 3" key="1">
    <citation type="submission" date="2018-02" db="EMBL/GenBank/DDBJ databases">
        <title>Genome sequence of the basidiomycete white-rot fungus Phlebia centrifuga.</title>
        <authorList>
            <person name="Granchi Z."/>
            <person name="Peng M."/>
            <person name="de Vries R.P."/>
            <person name="Hilden K."/>
            <person name="Makela M.R."/>
            <person name="Grigoriev I."/>
            <person name="Riley R."/>
        </authorList>
    </citation>
    <scope>NUCLEOTIDE SEQUENCE [LARGE SCALE GENOMIC DNA]</scope>
    <source>
        <strain evidence="2 3">FBCC195</strain>
    </source>
</reference>
<proteinExistence type="predicted"/>
<feature type="domain" description="NADAR" evidence="1">
    <location>
        <begin position="28"/>
        <end position="110"/>
    </location>
</feature>